<gene>
    <name evidence="1" type="ORF">MNOR_LOCUS20826</name>
</gene>
<accession>A0AAV2R4T1</accession>
<dbReference type="EMBL" id="CAXKWB010016326">
    <property type="protein sequence ID" value="CAL4115960.1"/>
    <property type="molecule type" value="Genomic_DNA"/>
</dbReference>
<name>A0AAV2R4T1_MEGNR</name>
<protein>
    <submittedName>
        <fullName evidence="1">Uncharacterized protein</fullName>
    </submittedName>
</protein>
<comment type="caution">
    <text evidence="1">The sequence shown here is derived from an EMBL/GenBank/DDBJ whole genome shotgun (WGS) entry which is preliminary data.</text>
</comment>
<sequence>MLFWNPEPSWWHYMAMNTWRDPNNNIVNLISNTIYTFQEYRPEAKRVVYLTKPVKPKSLSNSFLAYNKDGNNDDMMRYWYEFFLSGNDEGIFPRMVSAYIRLGFINTNFNGFK</sequence>
<evidence type="ECO:0000313" key="1">
    <source>
        <dbReference type="EMBL" id="CAL4115960.1"/>
    </source>
</evidence>
<organism evidence="1 2">
    <name type="scientific">Meganyctiphanes norvegica</name>
    <name type="common">Northern krill</name>
    <name type="synonym">Thysanopoda norvegica</name>
    <dbReference type="NCBI Taxonomy" id="48144"/>
    <lineage>
        <taxon>Eukaryota</taxon>
        <taxon>Metazoa</taxon>
        <taxon>Ecdysozoa</taxon>
        <taxon>Arthropoda</taxon>
        <taxon>Crustacea</taxon>
        <taxon>Multicrustacea</taxon>
        <taxon>Malacostraca</taxon>
        <taxon>Eumalacostraca</taxon>
        <taxon>Eucarida</taxon>
        <taxon>Euphausiacea</taxon>
        <taxon>Euphausiidae</taxon>
        <taxon>Meganyctiphanes</taxon>
    </lineage>
</organism>
<keyword evidence="2" id="KW-1185">Reference proteome</keyword>
<dbReference type="AlphaFoldDB" id="A0AAV2R4T1"/>
<dbReference type="Proteomes" id="UP001497623">
    <property type="component" value="Unassembled WGS sequence"/>
</dbReference>
<evidence type="ECO:0000313" key="2">
    <source>
        <dbReference type="Proteomes" id="UP001497623"/>
    </source>
</evidence>
<proteinExistence type="predicted"/>
<feature type="non-terminal residue" evidence="1">
    <location>
        <position position="113"/>
    </location>
</feature>
<reference evidence="1 2" key="1">
    <citation type="submission" date="2024-05" db="EMBL/GenBank/DDBJ databases">
        <authorList>
            <person name="Wallberg A."/>
        </authorList>
    </citation>
    <scope>NUCLEOTIDE SEQUENCE [LARGE SCALE GENOMIC DNA]</scope>
</reference>